<sequence length="239" mass="24063">MKQRLAKTRAAVRRHLVLTVTTAVLLLAVAATGAAEFTARTVIQNRIAKAAPALGSSLAVSVAGDWALWDLAHEGIPRLDISSSDARLGPLPQVRVRARLDDVRLGERATVGSASAPVTASTQSIAAAIRTAAPSVQVAAVTTDPAKGTIVAAVGPGGAGQLTLRPVLADGRGTLAVDGLTVFGRSVPTGRLGMGDGGLGPEPGARKEYPLGLKATSVHVQPDGPYIALTGGPGTLNGA</sequence>
<comment type="caution">
    <text evidence="1">The sequence shown here is derived from an EMBL/GenBank/DDBJ whole genome shotgun (WGS) entry which is preliminary data.</text>
</comment>
<proteinExistence type="predicted"/>
<dbReference type="Proteomes" id="UP000095759">
    <property type="component" value="Unassembled WGS sequence"/>
</dbReference>
<organism evidence="1 2">
    <name type="scientific">Streptomyces agglomeratus</name>
    <dbReference type="NCBI Taxonomy" id="285458"/>
    <lineage>
        <taxon>Bacteria</taxon>
        <taxon>Bacillati</taxon>
        <taxon>Actinomycetota</taxon>
        <taxon>Actinomycetes</taxon>
        <taxon>Kitasatosporales</taxon>
        <taxon>Streptomycetaceae</taxon>
        <taxon>Streptomyces</taxon>
    </lineage>
</organism>
<protein>
    <recommendedName>
        <fullName evidence="3">DUF2993 domain-containing protein</fullName>
    </recommendedName>
</protein>
<dbReference type="EMBL" id="MEHJ01000001">
    <property type="protein sequence ID" value="OEJ23197.1"/>
    <property type="molecule type" value="Genomic_DNA"/>
</dbReference>
<reference evidence="1 2" key="1">
    <citation type="submission" date="2016-08" db="EMBL/GenBank/DDBJ databases">
        <title>Complete genome sequence of Streptomyces agglomeratus strain 6-3-2, a novel anti-MRSA actinomycete isolated from Wuli of Tebit, China.</title>
        <authorList>
            <person name="Chen X."/>
        </authorList>
    </citation>
    <scope>NUCLEOTIDE SEQUENCE [LARGE SCALE GENOMIC DNA]</scope>
    <source>
        <strain evidence="1 2">6-3-2</strain>
    </source>
</reference>
<accession>A0A1E5P131</accession>
<dbReference type="RefSeq" id="WP_069934876.1">
    <property type="nucleotide sequence ID" value="NZ_MEHJ01000001.1"/>
</dbReference>
<dbReference type="AlphaFoldDB" id="A0A1E5P131"/>
<evidence type="ECO:0000313" key="1">
    <source>
        <dbReference type="EMBL" id="OEJ23197.1"/>
    </source>
</evidence>
<evidence type="ECO:0000313" key="2">
    <source>
        <dbReference type="Proteomes" id="UP000095759"/>
    </source>
</evidence>
<name>A0A1E5P131_9ACTN</name>
<dbReference type="OrthoDB" id="4248336at2"/>
<gene>
    <name evidence="1" type="ORF">AS594_00335</name>
</gene>
<keyword evidence="2" id="KW-1185">Reference proteome</keyword>
<evidence type="ECO:0008006" key="3">
    <source>
        <dbReference type="Google" id="ProtNLM"/>
    </source>
</evidence>